<protein>
    <submittedName>
        <fullName evidence="4">SH3 domain-containing protein</fullName>
    </submittedName>
</protein>
<evidence type="ECO:0000259" key="3">
    <source>
        <dbReference type="PROSITE" id="PS51781"/>
    </source>
</evidence>
<feature type="chain" id="PRO_5047233960" evidence="2">
    <location>
        <begin position="28"/>
        <end position="241"/>
    </location>
</feature>
<feature type="transmembrane region" description="Helical" evidence="1">
    <location>
        <begin position="131"/>
        <end position="148"/>
    </location>
</feature>
<dbReference type="InterPro" id="IPR011990">
    <property type="entry name" value="TPR-like_helical_dom_sf"/>
</dbReference>
<reference evidence="4" key="1">
    <citation type="submission" date="2022-10" db="EMBL/GenBank/DDBJ databases">
        <title>Algoriphagus sp. a novel bacteria isolate from halophytes salicornia europaea.</title>
        <authorList>
            <person name="Peng Y."/>
            <person name="Jiang L."/>
            <person name="Lee J."/>
        </authorList>
    </citation>
    <scope>NUCLEOTIDE SEQUENCE</scope>
    <source>
        <strain evidence="4">TR-M5</strain>
    </source>
</reference>
<sequence length="241" mass="27451">MPNVKSIFLTKLLIFLSISLQSIHCQADAISLEKADSLFDQRSYKEAMEIYSSNFEDGIYSPAMLLKMAFITEGIGDHEQATLYLTKYYDISPNPQVITKIKSLTGQNQLVGYEVSDGQRFFIFLTEYQDYIVGTLAFFLLISIIAIWWTGRKEDKKQTYWPTLMLLVLTFLANNFLNGPKTGLITSSPTYIVSKPSAGGDLVDQVEPGHRVHIKSSKDIWYEVDWKNKSAYIKKSDVTRL</sequence>
<keyword evidence="2" id="KW-0732">Signal</keyword>
<feature type="signal peptide" evidence="2">
    <location>
        <begin position="1"/>
        <end position="27"/>
    </location>
</feature>
<dbReference type="InterPro" id="IPR003646">
    <property type="entry name" value="SH3-like_bac-type"/>
</dbReference>
<keyword evidence="1" id="KW-0472">Membrane</keyword>
<feature type="transmembrane region" description="Helical" evidence="1">
    <location>
        <begin position="160"/>
        <end position="177"/>
    </location>
</feature>
<dbReference type="EMBL" id="CP110226">
    <property type="protein sequence ID" value="UZD22242.1"/>
    <property type="molecule type" value="Genomic_DNA"/>
</dbReference>
<name>A0ABY6MEL4_9BACT</name>
<accession>A0ABY6MEL4</accession>
<feature type="domain" description="SH3b" evidence="3">
    <location>
        <begin position="180"/>
        <end position="241"/>
    </location>
</feature>
<evidence type="ECO:0000313" key="5">
    <source>
        <dbReference type="Proteomes" id="UP001163156"/>
    </source>
</evidence>
<evidence type="ECO:0000256" key="1">
    <source>
        <dbReference type="SAM" id="Phobius"/>
    </source>
</evidence>
<keyword evidence="1" id="KW-1133">Transmembrane helix</keyword>
<organism evidence="4 5">
    <name type="scientific">Algoriphagus halophytocola</name>
    <dbReference type="NCBI Taxonomy" id="2991499"/>
    <lineage>
        <taxon>Bacteria</taxon>
        <taxon>Pseudomonadati</taxon>
        <taxon>Bacteroidota</taxon>
        <taxon>Cytophagia</taxon>
        <taxon>Cytophagales</taxon>
        <taxon>Cyclobacteriaceae</taxon>
        <taxon>Algoriphagus</taxon>
    </lineage>
</organism>
<dbReference type="Proteomes" id="UP001163156">
    <property type="component" value="Chromosome"/>
</dbReference>
<gene>
    <name evidence="4" type="ORF">OM944_16440</name>
</gene>
<evidence type="ECO:0000256" key="2">
    <source>
        <dbReference type="SAM" id="SignalP"/>
    </source>
</evidence>
<proteinExistence type="predicted"/>
<dbReference type="PROSITE" id="PS51781">
    <property type="entry name" value="SH3B"/>
    <property type="match status" value="1"/>
</dbReference>
<evidence type="ECO:0000313" key="4">
    <source>
        <dbReference type="EMBL" id="UZD22242.1"/>
    </source>
</evidence>
<dbReference type="SUPFAM" id="SSF48452">
    <property type="entry name" value="TPR-like"/>
    <property type="match status" value="1"/>
</dbReference>
<keyword evidence="1" id="KW-0812">Transmembrane</keyword>
<dbReference type="Gene3D" id="2.30.30.40">
    <property type="entry name" value="SH3 Domains"/>
    <property type="match status" value="1"/>
</dbReference>
<keyword evidence="5" id="KW-1185">Reference proteome</keyword>